<dbReference type="Pfam" id="PF11915">
    <property type="entry name" value="DUF3433"/>
    <property type="match status" value="1"/>
</dbReference>
<sequence>MSRILKGPFKALRPKSSPSRDSRAQQSDKCLNNSKPLVLQTPFLVLLSLYIVVLIVVLEYGFRTVTIANDRFPVMNEYGTGTGSYGPFLVAQPLRKARAVEALSSTAFSSLAWQQNTSSLLSPEPTLLSTSTSASMPTSTSLTGWVGLPTEPLTFGNRTGYPVINVPSNTTVNATRTNFTGIQRRVPPKDKYGQIAGYRIKMSFWHTVYYTTTRPGQLPFVRTPVYFTTIINFFPIHEKLHTDCTIICDGPAFVFLEPACWSEWVRVSRAQYEARSENPQITLQYSEFAFDGARACAKAAPDIVETKPVTATLMNPLPPVTTHVLVPEDITVPGSAHGSHVPTTITLTDDKGKGTATITSSIWIPAQTPEYQTTFMTLTDSNGRPTATITGTGKSLANQPKTLYDDRGTPTATVIVNGVRWKLVEITLPGGYGTTPIATVTGFATRSLATITTVDFLGRPVTLTSKFHLVPTVVTMRDSNGIPTATITTQVPTVRDIGLTITDSNGLPVATAYPKEDTGIFRAMDENEDGEPTTFNPVSWGDYVLAAFLPIIITSPLTLLAQVIDSHVKALLPLKTLSRSSDGTSPEDSLFLRTGGIQGFFTCWHLLFHFKEPALLLTQLLVFISSVAVSFSSEAVGFKLHGGCTADSFAGCFMEIAIFGTPGRIVQASLSLSLGVVVLLAFTMWNWHNNCGSDMRSIAGVAALLAEQSTREAFHAAKVNITNDYITRDEMIENLSDHRFALRQVMQTSEVSGPRHSQATTPTSSASSLGVLASSRSSEQQLPPHSPQTPLSKRPSTNRLQLALVTLPNHPDRNEYRTSKKTTTTTKTSSSGSRQQKRSLSPVTEDYIGQVLFLLTIIGFLIMILYYELTTSTDTAFERFMNSQGLGVRALFASFGLITSMFWDHYFSS</sequence>
<organism evidence="3 4">
    <name type="scientific">Apiosordaria backusii</name>
    <dbReference type="NCBI Taxonomy" id="314023"/>
    <lineage>
        <taxon>Eukaryota</taxon>
        <taxon>Fungi</taxon>
        <taxon>Dikarya</taxon>
        <taxon>Ascomycota</taxon>
        <taxon>Pezizomycotina</taxon>
        <taxon>Sordariomycetes</taxon>
        <taxon>Sordariomycetidae</taxon>
        <taxon>Sordariales</taxon>
        <taxon>Lasiosphaeriaceae</taxon>
        <taxon>Apiosordaria</taxon>
    </lineage>
</organism>
<evidence type="ECO:0000256" key="1">
    <source>
        <dbReference type="SAM" id="MobiDB-lite"/>
    </source>
</evidence>
<name>A0AA40E1W4_9PEZI</name>
<feature type="transmembrane region" description="Helical" evidence="2">
    <location>
        <begin position="847"/>
        <end position="866"/>
    </location>
</feature>
<feature type="compositionally biased region" description="Low complexity" evidence="1">
    <location>
        <begin position="757"/>
        <end position="778"/>
    </location>
</feature>
<feature type="transmembrane region" description="Helical" evidence="2">
    <location>
        <begin position="886"/>
        <end position="903"/>
    </location>
</feature>
<dbReference type="PANTHER" id="PTHR37544">
    <property type="entry name" value="SPRAY-RELATED"/>
    <property type="match status" value="1"/>
</dbReference>
<dbReference type="Proteomes" id="UP001172159">
    <property type="component" value="Unassembled WGS sequence"/>
</dbReference>
<reference evidence="3" key="1">
    <citation type="submission" date="2023-06" db="EMBL/GenBank/DDBJ databases">
        <title>Genome-scale phylogeny and comparative genomics of the fungal order Sordariales.</title>
        <authorList>
            <consortium name="Lawrence Berkeley National Laboratory"/>
            <person name="Hensen N."/>
            <person name="Bonometti L."/>
            <person name="Westerberg I."/>
            <person name="Brannstrom I.O."/>
            <person name="Guillou S."/>
            <person name="Cros-Aarteil S."/>
            <person name="Calhoun S."/>
            <person name="Haridas S."/>
            <person name="Kuo A."/>
            <person name="Mondo S."/>
            <person name="Pangilinan J."/>
            <person name="Riley R."/>
            <person name="Labutti K."/>
            <person name="Andreopoulos B."/>
            <person name="Lipzen A."/>
            <person name="Chen C."/>
            <person name="Yanf M."/>
            <person name="Daum C."/>
            <person name="Ng V."/>
            <person name="Clum A."/>
            <person name="Steindorff A."/>
            <person name="Ohm R."/>
            <person name="Martin F."/>
            <person name="Silar P."/>
            <person name="Natvig D."/>
            <person name="Lalanne C."/>
            <person name="Gautier V."/>
            <person name="Ament-Velasquez S.L."/>
            <person name="Kruys A."/>
            <person name="Hutchinson M.I."/>
            <person name="Powell A.J."/>
            <person name="Barry K."/>
            <person name="Miller A.N."/>
            <person name="Grigoriev I.V."/>
            <person name="Debuchy R."/>
            <person name="Gladieux P."/>
            <person name="Thoren M.H."/>
            <person name="Johannesson H."/>
        </authorList>
    </citation>
    <scope>NUCLEOTIDE SEQUENCE</scope>
    <source>
        <strain evidence="3">CBS 540.89</strain>
    </source>
</reference>
<feature type="compositionally biased region" description="Low complexity" evidence="1">
    <location>
        <begin position="821"/>
        <end position="831"/>
    </location>
</feature>
<evidence type="ECO:0000313" key="4">
    <source>
        <dbReference type="Proteomes" id="UP001172159"/>
    </source>
</evidence>
<feature type="compositionally biased region" description="Polar residues" evidence="1">
    <location>
        <begin position="779"/>
        <end position="800"/>
    </location>
</feature>
<feature type="transmembrane region" description="Helical" evidence="2">
    <location>
        <begin position="43"/>
        <end position="62"/>
    </location>
</feature>
<keyword evidence="2" id="KW-0472">Membrane</keyword>
<evidence type="ECO:0000313" key="3">
    <source>
        <dbReference type="EMBL" id="KAK0723965.1"/>
    </source>
</evidence>
<dbReference type="EMBL" id="JAUKTV010000011">
    <property type="protein sequence ID" value="KAK0723965.1"/>
    <property type="molecule type" value="Genomic_DNA"/>
</dbReference>
<feature type="region of interest" description="Disordered" evidence="1">
    <location>
        <begin position="747"/>
        <end position="840"/>
    </location>
</feature>
<evidence type="ECO:0000256" key="2">
    <source>
        <dbReference type="SAM" id="Phobius"/>
    </source>
</evidence>
<keyword evidence="2" id="KW-1133">Transmembrane helix</keyword>
<gene>
    <name evidence="3" type="ORF">B0T21DRAFT_47342</name>
</gene>
<feature type="region of interest" description="Disordered" evidence="1">
    <location>
        <begin position="1"/>
        <end position="28"/>
    </location>
</feature>
<dbReference type="PANTHER" id="PTHR37544:SF3">
    <property type="entry name" value="SPRAY"/>
    <property type="match status" value="1"/>
</dbReference>
<proteinExistence type="predicted"/>
<comment type="caution">
    <text evidence="3">The sequence shown here is derived from an EMBL/GenBank/DDBJ whole genome shotgun (WGS) entry which is preliminary data.</text>
</comment>
<accession>A0AA40E1W4</accession>
<keyword evidence="2" id="KW-0812">Transmembrane</keyword>
<dbReference type="InterPro" id="IPR021840">
    <property type="entry name" value="DUF3433"/>
</dbReference>
<dbReference type="AlphaFoldDB" id="A0AA40E1W4"/>
<keyword evidence="4" id="KW-1185">Reference proteome</keyword>
<protein>
    <submittedName>
        <fullName evidence="3">Uncharacterized protein</fullName>
    </submittedName>
</protein>